<feature type="compositionally biased region" description="Basic and acidic residues" evidence="1">
    <location>
        <begin position="144"/>
        <end position="154"/>
    </location>
</feature>
<evidence type="ECO:0000313" key="3">
    <source>
        <dbReference type="Proteomes" id="UP000027120"/>
    </source>
</evidence>
<evidence type="ECO:0000313" key="2">
    <source>
        <dbReference type="EMBL" id="KDO71147.1"/>
    </source>
</evidence>
<dbReference type="AlphaFoldDB" id="A0A067G6F2"/>
<dbReference type="EMBL" id="KK784889">
    <property type="protein sequence ID" value="KDO71147.1"/>
    <property type="molecule type" value="Genomic_DNA"/>
</dbReference>
<feature type="non-terminal residue" evidence="2">
    <location>
        <position position="1"/>
    </location>
</feature>
<sequence length="154" mass="16514">KQQFNTHANEDCKSGTDQAEARADTVKDSPESNDGRNIRDFDLNIPLPGLGGGSDYYGNVKVKFPPPEQEIIDLSGSSPEIFELPTSKALVSDQESGSGSNGAVIKMPTQALDNVNVPLIDLAGSIYLSDETDEDSSPRSKKLKITDGSKDQDN</sequence>
<keyword evidence="3" id="KW-1185">Reference proteome</keyword>
<gene>
    <name evidence="2" type="ORF">CISIN_1g0129731mg</name>
</gene>
<protein>
    <submittedName>
        <fullName evidence="2">Uncharacterized protein</fullName>
    </submittedName>
</protein>
<feature type="region of interest" description="Disordered" evidence="1">
    <location>
        <begin position="1"/>
        <end position="43"/>
    </location>
</feature>
<feature type="compositionally biased region" description="Basic and acidic residues" evidence="1">
    <location>
        <begin position="8"/>
        <end position="42"/>
    </location>
</feature>
<proteinExistence type="predicted"/>
<accession>A0A067G6F2</accession>
<organism evidence="2 3">
    <name type="scientific">Citrus sinensis</name>
    <name type="common">Sweet orange</name>
    <name type="synonym">Citrus aurantium var. sinensis</name>
    <dbReference type="NCBI Taxonomy" id="2711"/>
    <lineage>
        <taxon>Eukaryota</taxon>
        <taxon>Viridiplantae</taxon>
        <taxon>Streptophyta</taxon>
        <taxon>Embryophyta</taxon>
        <taxon>Tracheophyta</taxon>
        <taxon>Spermatophyta</taxon>
        <taxon>Magnoliopsida</taxon>
        <taxon>eudicotyledons</taxon>
        <taxon>Gunneridae</taxon>
        <taxon>Pentapetalae</taxon>
        <taxon>rosids</taxon>
        <taxon>malvids</taxon>
        <taxon>Sapindales</taxon>
        <taxon>Rutaceae</taxon>
        <taxon>Aurantioideae</taxon>
        <taxon>Citrus</taxon>
    </lineage>
</organism>
<name>A0A067G6F2_CITSI</name>
<reference evidence="2 3" key="1">
    <citation type="submission" date="2014-04" db="EMBL/GenBank/DDBJ databases">
        <authorList>
            <consortium name="International Citrus Genome Consortium"/>
            <person name="Gmitter F."/>
            <person name="Chen C."/>
            <person name="Farmerie W."/>
            <person name="Harkins T."/>
            <person name="Desany B."/>
            <person name="Mohiuddin M."/>
            <person name="Kodira C."/>
            <person name="Borodovsky M."/>
            <person name="Lomsadze A."/>
            <person name="Burns P."/>
            <person name="Jenkins J."/>
            <person name="Prochnik S."/>
            <person name="Shu S."/>
            <person name="Chapman J."/>
            <person name="Pitluck S."/>
            <person name="Schmutz J."/>
            <person name="Rokhsar D."/>
        </authorList>
    </citation>
    <scope>NUCLEOTIDE SEQUENCE</scope>
</reference>
<dbReference type="PaxDb" id="2711-XP_006466927.1"/>
<dbReference type="Proteomes" id="UP000027120">
    <property type="component" value="Unassembled WGS sequence"/>
</dbReference>
<evidence type="ECO:0000256" key="1">
    <source>
        <dbReference type="SAM" id="MobiDB-lite"/>
    </source>
</evidence>
<feature type="region of interest" description="Disordered" evidence="1">
    <location>
        <begin position="128"/>
        <end position="154"/>
    </location>
</feature>